<comment type="similarity">
    <text evidence="2">Belongs to the AB hydrolase superfamily. FUS2 hydrolase family.</text>
</comment>
<feature type="domain" description="AB hydrolase-1" evidence="3">
    <location>
        <begin position="28"/>
        <end position="145"/>
    </location>
</feature>
<dbReference type="GeneID" id="78521871"/>
<evidence type="ECO:0000256" key="1">
    <source>
        <dbReference type="ARBA" id="ARBA00022801"/>
    </source>
</evidence>
<proteinExistence type="inferred from homology"/>
<dbReference type="Gene3D" id="3.40.50.1820">
    <property type="entry name" value="alpha/beta hydrolase"/>
    <property type="match status" value="1"/>
</dbReference>
<dbReference type="GO" id="GO:0052689">
    <property type="term" value="F:carboxylic ester hydrolase activity"/>
    <property type="evidence" value="ECO:0007669"/>
    <property type="project" value="UniProtKB-ARBA"/>
</dbReference>
<dbReference type="SUPFAM" id="SSF53474">
    <property type="entry name" value="alpha/beta-Hydrolases"/>
    <property type="match status" value="1"/>
</dbReference>
<evidence type="ECO:0000256" key="2">
    <source>
        <dbReference type="ARBA" id="ARBA00038115"/>
    </source>
</evidence>
<accession>A0A3S6QVR0</accession>
<name>A0A3S6QVR0_9LACO</name>
<sequence length="252" mass="28412">MITVTEKEVKQIPVLELVDASLTNETLPLVFFYHGWTGCKEKVLTQGYELARQGFRVVMPDALYHGQRQVAGPAEKHQLEFWQIIAKSVQEFPLLVKAYEQNVGIYQRQIGVSGLSMGGITTCALLRVYPQITAAVCLMGSPCPVEFARQLLAKIPGMEKVDPAYVEDQISQLAVIDLSQEPQKIAGRPVHFWHGSADPMVPYQPTRDFYERIKDHSYAENVTFTTTKGGKHKVSYLTTLEMAAKFHEYFSK</sequence>
<dbReference type="KEGG" id="lng:BSQ50_04180"/>
<evidence type="ECO:0000313" key="5">
    <source>
        <dbReference type="Proteomes" id="UP000324497"/>
    </source>
</evidence>
<dbReference type="InterPro" id="IPR000073">
    <property type="entry name" value="AB_hydrolase_1"/>
</dbReference>
<reference evidence="4 5" key="1">
    <citation type="submission" date="2016-11" db="EMBL/GenBank/DDBJ databases">
        <title>Interaction between Lactobacillus species and yeast in water kefir.</title>
        <authorList>
            <person name="Behr J."/>
            <person name="Xu D."/>
            <person name="Vogel R.F."/>
        </authorList>
    </citation>
    <scope>NUCLEOTIDE SEQUENCE [LARGE SCALE GENOMIC DNA]</scope>
    <source>
        <strain evidence="4 5">TMW 1.1827</strain>
    </source>
</reference>
<organism evidence="4 5">
    <name type="scientific">Liquorilactobacillus nagelii</name>
    <dbReference type="NCBI Taxonomy" id="82688"/>
    <lineage>
        <taxon>Bacteria</taxon>
        <taxon>Bacillati</taxon>
        <taxon>Bacillota</taxon>
        <taxon>Bacilli</taxon>
        <taxon>Lactobacillales</taxon>
        <taxon>Lactobacillaceae</taxon>
        <taxon>Liquorilactobacillus</taxon>
    </lineage>
</organism>
<keyword evidence="5" id="KW-1185">Reference proteome</keyword>
<protein>
    <submittedName>
        <fullName evidence="4">S9 family serine peptidase</fullName>
    </submittedName>
</protein>
<dbReference type="RefSeq" id="WP_057885543.1">
    <property type="nucleotide sequence ID" value="NZ_CP018180.1"/>
</dbReference>
<dbReference type="InterPro" id="IPR029058">
    <property type="entry name" value="AB_hydrolase_fold"/>
</dbReference>
<dbReference type="AlphaFoldDB" id="A0A3S6QVR0"/>
<dbReference type="EMBL" id="CP018180">
    <property type="protein sequence ID" value="AUJ31829.1"/>
    <property type="molecule type" value="Genomic_DNA"/>
</dbReference>
<keyword evidence="1" id="KW-0378">Hydrolase</keyword>
<dbReference type="InterPro" id="IPR050261">
    <property type="entry name" value="FrsA_esterase"/>
</dbReference>
<gene>
    <name evidence="4" type="ORF">BSQ50_04180</name>
</gene>
<evidence type="ECO:0000313" key="4">
    <source>
        <dbReference type="EMBL" id="AUJ31829.1"/>
    </source>
</evidence>
<evidence type="ECO:0000259" key="3">
    <source>
        <dbReference type="Pfam" id="PF00561"/>
    </source>
</evidence>
<dbReference type="Proteomes" id="UP000324497">
    <property type="component" value="Chromosome"/>
</dbReference>
<dbReference type="PANTHER" id="PTHR22946">
    <property type="entry name" value="DIENELACTONE HYDROLASE DOMAIN-CONTAINING PROTEIN-RELATED"/>
    <property type="match status" value="1"/>
</dbReference>
<dbReference type="PANTHER" id="PTHR22946:SF9">
    <property type="entry name" value="POLYKETIDE TRANSFERASE AF380"/>
    <property type="match status" value="1"/>
</dbReference>
<dbReference type="Pfam" id="PF00561">
    <property type="entry name" value="Abhydrolase_1"/>
    <property type="match status" value="1"/>
</dbReference>